<feature type="non-terminal residue" evidence="1">
    <location>
        <position position="1"/>
    </location>
</feature>
<evidence type="ECO:0000313" key="1">
    <source>
        <dbReference type="EMBL" id="CAG8675329.1"/>
    </source>
</evidence>
<comment type="caution">
    <text evidence="1">The sequence shown here is derived from an EMBL/GenBank/DDBJ whole genome shotgun (WGS) entry which is preliminary data.</text>
</comment>
<proteinExistence type="predicted"/>
<name>A0ACA9NYM2_9GLOM</name>
<organism evidence="1 2">
    <name type="scientific">Racocetra persica</name>
    <dbReference type="NCBI Taxonomy" id="160502"/>
    <lineage>
        <taxon>Eukaryota</taxon>
        <taxon>Fungi</taxon>
        <taxon>Fungi incertae sedis</taxon>
        <taxon>Mucoromycota</taxon>
        <taxon>Glomeromycotina</taxon>
        <taxon>Glomeromycetes</taxon>
        <taxon>Diversisporales</taxon>
        <taxon>Gigasporaceae</taxon>
        <taxon>Racocetra</taxon>
    </lineage>
</organism>
<sequence>VVLIQTVPVSFSNDTYILTSSDLLYSSPLLLFSAPVVQSSYHPDNEGGRESFMLTRRLYNGITNNKHVPSNVIISYVNENNHYNAIPHIVASDIEWTYSNNESQSSSTSGKEKSRSYEELDNQLDSIEEKYATLSSQPSQKKSKLSLHSPTARKSNDILTTVNFTNIISQVRLNQHPPKFNNINPIPENTQYDNSPNTNTNTISPLHTRREIDITPVDNNKPVATASTDPSLSPDKNAKQTRKNLRPLYL</sequence>
<dbReference type="Proteomes" id="UP000789920">
    <property type="component" value="Unassembled WGS sequence"/>
</dbReference>
<protein>
    <submittedName>
        <fullName evidence="1">21296_t:CDS:1</fullName>
    </submittedName>
</protein>
<keyword evidence="2" id="KW-1185">Reference proteome</keyword>
<dbReference type="EMBL" id="CAJVQC010016307">
    <property type="protein sequence ID" value="CAG8675329.1"/>
    <property type="molecule type" value="Genomic_DNA"/>
</dbReference>
<accession>A0ACA9NYM2</accession>
<evidence type="ECO:0000313" key="2">
    <source>
        <dbReference type="Proteomes" id="UP000789920"/>
    </source>
</evidence>
<gene>
    <name evidence="1" type="ORF">RPERSI_LOCUS8865</name>
</gene>
<reference evidence="1" key="1">
    <citation type="submission" date="2021-06" db="EMBL/GenBank/DDBJ databases">
        <authorList>
            <person name="Kallberg Y."/>
            <person name="Tangrot J."/>
            <person name="Rosling A."/>
        </authorList>
    </citation>
    <scope>NUCLEOTIDE SEQUENCE</scope>
    <source>
        <strain evidence="1">MA461A</strain>
    </source>
</reference>